<dbReference type="EMBL" id="KL198008">
    <property type="protein sequence ID" value="KDQ27679.1"/>
    <property type="molecule type" value="Genomic_DNA"/>
</dbReference>
<dbReference type="AlphaFoldDB" id="A0A067NII1"/>
<gene>
    <name evidence="2" type="ORF">PLEOSDRAFT_1104361</name>
</gene>
<dbReference type="VEuPathDB" id="FungiDB:PLEOSDRAFT_1104361"/>
<evidence type="ECO:0000313" key="3">
    <source>
        <dbReference type="Proteomes" id="UP000027073"/>
    </source>
</evidence>
<organism evidence="2 3">
    <name type="scientific">Pleurotus ostreatus (strain PC15)</name>
    <name type="common">Oyster mushroom</name>
    <dbReference type="NCBI Taxonomy" id="1137138"/>
    <lineage>
        <taxon>Eukaryota</taxon>
        <taxon>Fungi</taxon>
        <taxon>Dikarya</taxon>
        <taxon>Basidiomycota</taxon>
        <taxon>Agaricomycotina</taxon>
        <taxon>Agaricomycetes</taxon>
        <taxon>Agaricomycetidae</taxon>
        <taxon>Agaricales</taxon>
        <taxon>Pleurotineae</taxon>
        <taxon>Pleurotaceae</taxon>
        <taxon>Pleurotus</taxon>
    </lineage>
</organism>
<feature type="region of interest" description="Disordered" evidence="1">
    <location>
        <begin position="179"/>
        <end position="207"/>
    </location>
</feature>
<reference evidence="3" key="1">
    <citation type="journal article" date="2014" name="Proc. Natl. Acad. Sci. U.S.A.">
        <title>Extensive sampling of basidiomycete genomes demonstrates inadequacy of the white-rot/brown-rot paradigm for wood decay fungi.</title>
        <authorList>
            <person name="Riley R."/>
            <person name="Salamov A.A."/>
            <person name="Brown D.W."/>
            <person name="Nagy L.G."/>
            <person name="Floudas D."/>
            <person name="Held B.W."/>
            <person name="Levasseur A."/>
            <person name="Lombard V."/>
            <person name="Morin E."/>
            <person name="Otillar R."/>
            <person name="Lindquist E.A."/>
            <person name="Sun H."/>
            <person name="LaButti K.M."/>
            <person name="Schmutz J."/>
            <person name="Jabbour D."/>
            <person name="Luo H."/>
            <person name="Baker S.E."/>
            <person name="Pisabarro A.G."/>
            <person name="Walton J.D."/>
            <person name="Blanchette R.A."/>
            <person name="Henrissat B."/>
            <person name="Martin F."/>
            <person name="Cullen D."/>
            <person name="Hibbett D.S."/>
            <person name="Grigoriev I.V."/>
        </authorList>
    </citation>
    <scope>NUCLEOTIDE SEQUENCE [LARGE SCALE GENOMIC DNA]</scope>
    <source>
        <strain evidence="3">PC15</strain>
    </source>
</reference>
<dbReference type="Proteomes" id="UP000027073">
    <property type="component" value="Unassembled WGS sequence"/>
</dbReference>
<evidence type="ECO:0000256" key="1">
    <source>
        <dbReference type="SAM" id="MobiDB-lite"/>
    </source>
</evidence>
<proteinExistence type="predicted"/>
<evidence type="ECO:0000313" key="2">
    <source>
        <dbReference type="EMBL" id="KDQ27679.1"/>
    </source>
</evidence>
<dbReference type="InParanoid" id="A0A067NII1"/>
<name>A0A067NII1_PLEO1</name>
<sequence>MPIHSSVTGSMIGTSNTRNIDNSINRDHSAHYNNIWNTINFDGVPLTRETSSLSLRSDKTIALMDAAEVELQKARRSKMLRLMESTADILLQSKAFQDSALHLVELLVYLKCEPTVVEGVQEVLQRYQEDQVLLENRLSSRSLVSRWLQGNRELREHAINHRRNNEALHANVKLLSNSTRNSNIKKKNAQRKQQQEDDDKTLCDVDL</sequence>
<accession>A0A067NII1</accession>
<protein>
    <submittedName>
        <fullName evidence="2">Uncharacterized protein</fullName>
    </submittedName>
</protein>
<dbReference type="HOGENOM" id="CLU_1326858_0_0_1"/>